<dbReference type="EMBL" id="QDKL01000002">
    <property type="protein sequence ID" value="RZF21820.1"/>
    <property type="molecule type" value="Genomic_DNA"/>
</dbReference>
<reference evidence="2" key="1">
    <citation type="journal article" date="2019" name="Int. J. Syst. Evol. Microbiol.">
        <title>Halobacteriovorax valvorus sp. nov., a novel prokaryotic predator isolated from coastal seawater of China.</title>
        <authorList>
            <person name="Chen M.-X."/>
        </authorList>
    </citation>
    <scope>NUCLEOTIDE SEQUENCE [LARGE SCALE GENOMIC DNA]</scope>
    <source>
        <strain evidence="2">BL9</strain>
    </source>
</reference>
<keyword evidence="2" id="KW-1185">Reference proteome</keyword>
<proteinExistence type="predicted"/>
<evidence type="ECO:0000313" key="2">
    <source>
        <dbReference type="Proteomes" id="UP000443582"/>
    </source>
</evidence>
<name>A0ABY0IFU5_9BACT</name>
<evidence type="ECO:0000313" key="1">
    <source>
        <dbReference type="EMBL" id="RZF21820.1"/>
    </source>
</evidence>
<organism evidence="1 2">
    <name type="scientific">Halobacteriovorax vibrionivorans</name>
    <dbReference type="NCBI Taxonomy" id="2152716"/>
    <lineage>
        <taxon>Bacteria</taxon>
        <taxon>Pseudomonadati</taxon>
        <taxon>Bdellovibrionota</taxon>
        <taxon>Bacteriovoracia</taxon>
        <taxon>Bacteriovoracales</taxon>
        <taxon>Halobacteriovoraceae</taxon>
        <taxon>Halobacteriovorax</taxon>
    </lineage>
</organism>
<accession>A0ABY0IFU5</accession>
<protein>
    <submittedName>
        <fullName evidence="1">Uncharacterized protein</fullName>
    </submittedName>
</protein>
<sequence length="67" mass="7738">MSDELAPHNVTVEEFKGNKILKIYKVDEEGNELEKYGTVVSFGLTKAKYILENIDHIKKFVETYSKD</sequence>
<dbReference type="RefSeq" id="WP_115361594.1">
    <property type="nucleotide sequence ID" value="NZ_QDKL01000002.1"/>
</dbReference>
<gene>
    <name evidence="1" type="ORF">DAY19_09020</name>
</gene>
<dbReference type="Proteomes" id="UP000443582">
    <property type="component" value="Unassembled WGS sequence"/>
</dbReference>
<comment type="caution">
    <text evidence="1">The sequence shown here is derived from an EMBL/GenBank/DDBJ whole genome shotgun (WGS) entry which is preliminary data.</text>
</comment>